<evidence type="ECO:0000256" key="1">
    <source>
        <dbReference type="ARBA" id="ARBA00023125"/>
    </source>
</evidence>
<keyword evidence="1" id="KW-0238">DNA-binding</keyword>
<dbReference type="InterPro" id="IPR047057">
    <property type="entry name" value="MerR_fam"/>
</dbReference>
<evidence type="ECO:0000256" key="2">
    <source>
        <dbReference type="SAM" id="MobiDB-lite"/>
    </source>
</evidence>
<feature type="region of interest" description="Disordered" evidence="2">
    <location>
        <begin position="206"/>
        <end position="237"/>
    </location>
</feature>
<dbReference type="InterPro" id="IPR000551">
    <property type="entry name" value="MerR-type_HTH_dom"/>
</dbReference>
<dbReference type="EMBL" id="CM001440">
    <property type="protein sequence ID" value="EHR59593.1"/>
    <property type="molecule type" value="Genomic_DNA"/>
</dbReference>
<proteinExistence type="predicted"/>
<dbReference type="Gene3D" id="1.10.1660.10">
    <property type="match status" value="1"/>
</dbReference>
<dbReference type="STRING" id="882082.SaccyDRAFT_0668"/>
<sequence length="237" mass="25635">MRMAELSRESGVPVATVKYYLREGLLHPGERTSPNQARYDDSHVRRLRLVRALLDVGGLSISAVKDVLAAVDSSQSSLHDVLGVTQHGLPLAPTDAADDQARTWARTRVAALLDERDWRCHPDSALVESLVGLLATLHTLRHADLASVLDRYADAAQQIAEADLHYIAGLPDTESIVEGAVVGTVIGDTLLATLRRMAHADVSARLFDSGQPSTGQDPGERETQGGGEDEHHHGHRE</sequence>
<dbReference type="PROSITE" id="PS50937">
    <property type="entry name" value="HTH_MERR_2"/>
    <property type="match status" value="1"/>
</dbReference>
<dbReference type="PANTHER" id="PTHR30204">
    <property type="entry name" value="REDOX-CYCLING DRUG-SENSING TRANSCRIPTIONAL ACTIVATOR SOXR"/>
    <property type="match status" value="1"/>
</dbReference>
<dbReference type="PANTHER" id="PTHR30204:SF98">
    <property type="entry name" value="HTH-TYPE TRANSCRIPTIONAL REGULATOR ADHR"/>
    <property type="match status" value="1"/>
</dbReference>
<dbReference type="HOGENOM" id="CLU_102175_0_0_11"/>
<evidence type="ECO:0000259" key="3">
    <source>
        <dbReference type="PROSITE" id="PS50937"/>
    </source>
</evidence>
<dbReference type="RefSeq" id="WP_005453569.1">
    <property type="nucleotide sequence ID" value="NZ_CM001440.1"/>
</dbReference>
<evidence type="ECO:0000313" key="5">
    <source>
        <dbReference type="Proteomes" id="UP000002791"/>
    </source>
</evidence>
<reference evidence="4 5" key="1">
    <citation type="submission" date="2011-11" db="EMBL/GenBank/DDBJ databases">
        <title>The Noncontiguous Finished sequence of Saccharomonospora cyanea NA-134.</title>
        <authorList>
            <consortium name="US DOE Joint Genome Institute"/>
            <person name="Lucas S."/>
            <person name="Han J."/>
            <person name="Lapidus A."/>
            <person name="Cheng J.-F."/>
            <person name="Goodwin L."/>
            <person name="Pitluck S."/>
            <person name="Peters L."/>
            <person name="Ovchinnikova G."/>
            <person name="Lu M."/>
            <person name="Detter J.C."/>
            <person name="Han C."/>
            <person name="Tapia R."/>
            <person name="Land M."/>
            <person name="Hauser L."/>
            <person name="Kyrpides N."/>
            <person name="Ivanova N."/>
            <person name="Pagani I."/>
            <person name="Brambilla E.-M."/>
            <person name="Klenk H.-P."/>
            <person name="Woyke T."/>
        </authorList>
    </citation>
    <scope>NUCLEOTIDE SEQUENCE [LARGE SCALE GENOMIC DNA]</scope>
    <source>
        <strain evidence="4 5">NA-134</strain>
    </source>
</reference>
<dbReference type="GO" id="GO:0003677">
    <property type="term" value="F:DNA binding"/>
    <property type="evidence" value="ECO:0007669"/>
    <property type="project" value="UniProtKB-KW"/>
</dbReference>
<dbReference type="AlphaFoldDB" id="H5XHY7"/>
<gene>
    <name evidence="4" type="ORF">SaccyDRAFT_0668</name>
</gene>
<evidence type="ECO:0000313" key="4">
    <source>
        <dbReference type="EMBL" id="EHR59593.1"/>
    </source>
</evidence>
<organism evidence="4 5">
    <name type="scientific">Saccharomonospora cyanea NA-134</name>
    <dbReference type="NCBI Taxonomy" id="882082"/>
    <lineage>
        <taxon>Bacteria</taxon>
        <taxon>Bacillati</taxon>
        <taxon>Actinomycetota</taxon>
        <taxon>Actinomycetes</taxon>
        <taxon>Pseudonocardiales</taxon>
        <taxon>Pseudonocardiaceae</taxon>
        <taxon>Saccharomonospora</taxon>
    </lineage>
</organism>
<name>H5XHY7_9PSEU</name>
<feature type="domain" description="HTH merR-type" evidence="3">
    <location>
        <begin position="1"/>
        <end position="70"/>
    </location>
</feature>
<dbReference type="GO" id="GO:0003700">
    <property type="term" value="F:DNA-binding transcription factor activity"/>
    <property type="evidence" value="ECO:0007669"/>
    <property type="project" value="InterPro"/>
</dbReference>
<dbReference type="SUPFAM" id="SSF46955">
    <property type="entry name" value="Putative DNA-binding domain"/>
    <property type="match status" value="1"/>
</dbReference>
<dbReference type="eggNOG" id="COG0789">
    <property type="taxonomic scope" value="Bacteria"/>
</dbReference>
<keyword evidence="5" id="KW-1185">Reference proteome</keyword>
<feature type="compositionally biased region" description="Basic and acidic residues" evidence="2">
    <location>
        <begin position="218"/>
        <end position="237"/>
    </location>
</feature>
<dbReference type="OrthoDB" id="5242095at2"/>
<accession>H5XHY7</accession>
<dbReference type="SMART" id="SM00422">
    <property type="entry name" value="HTH_MERR"/>
    <property type="match status" value="1"/>
</dbReference>
<dbReference type="InterPro" id="IPR009061">
    <property type="entry name" value="DNA-bd_dom_put_sf"/>
</dbReference>
<dbReference type="Proteomes" id="UP000002791">
    <property type="component" value="Chromosome"/>
</dbReference>
<dbReference type="PRINTS" id="PR00040">
    <property type="entry name" value="HTHMERR"/>
</dbReference>
<dbReference type="Pfam" id="PF13411">
    <property type="entry name" value="MerR_1"/>
    <property type="match status" value="1"/>
</dbReference>
<protein>
    <submittedName>
        <fullName evidence="4">Putative transcriptional regulator</fullName>
    </submittedName>
</protein>